<evidence type="ECO:0000313" key="8">
    <source>
        <dbReference type="EMBL" id="WEW61637.1"/>
    </source>
</evidence>
<evidence type="ECO:0000256" key="3">
    <source>
        <dbReference type="ARBA" id="ARBA00023242"/>
    </source>
</evidence>
<dbReference type="GO" id="GO:0006272">
    <property type="term" value="P:leading strand elongation"/>
    <property type="evidence" value="ECO:0007669"/>
    <property type="project" value="TreeGrafter"/>
</dbReference>
<reference evidence="8" key="1">
    <citation type="submission" date="2023-03" db="EMBL/GenBank/DDBJ databases">
        <title>Emydomyces testavorans Genome Sequence.</title>
        <authorList>
            <person name="Hoyer L."/>
        </authorList>
    </citation>
    <scope>NUCLEOTIDE SEQUENCE</scope>
    <source>
        <strain evidence="8">16-2883</strain>
    </source>
</reference>
<gene>
    <name evidence="8" type="ORF">PRK78_007128</name>
</gene>
<keyword evidence="8" id="KW-0548">Nucleotidyltransferase</keyword>
<dbReference type="InterPro" id="IPR003958">
    <property type="entry name" value="CBFA_NFYB_domain"/>
</dbReference>
<dbReference type="Proteomes" id="UP001219355">
    <property type="component" value="Chromosome 5"/>
</dbReference>
<evidence type="ECO:0000256" key="1">
    <source>
        <dbReference type="ARBA" id="ARBA00004123"/>
    </source>
</evidence>
<sequence>MPLLKPGDHVGNETASLDNGDNQSAMGGLSGGKEPTADSGVNVEDFLLPRTLTQRLAKGVLPPNTSIHRDALLAITKAATVFVSYLSSHANEETDKKTIAPQDVLSALKEIEFESFRPRLERELAVYTEAAVHKRRSKNEKQHRGKENVKDKSDVNDGDDGPSIKRLKRDGGADMLEKENQDNSRDPEGTSTARSRENKAHNRKTEQQVDDSEGESIDDPDDGDEGYDEEGDENDDEGEDEADIDEDDDEEDKHSGESEDDRDMTDAGRLSEDILESDSTRRKKHLDLDSNSDSDSD</sequence>
<feature type="compositionally biased region" description="Basic and acidic residues" evidence="6">
    <location>
        <begin position="139"/>
        <end position="155"/>
    </location>
</feature>
<feature type="region of interest" description="Disordered" evidence="6">
    <location>
        <begin position="130"/>
        <end position="297"/>
    </location>
</feature>
<keyword evidence="3" id="KW-0539">Nucleus</keyword>
<dbReference type="SUPFAM" id="SSF47113">
    <property type="entry name" value="Histone-fold"/>
    <property type="match status" value="1"/>
</dbReference>
<dbReference type="InterPro" id="IPR051377">
    <property type="entry name" value="DNA_Pol-Epsilon_Subunit"/>
</dbReference>
<dbReference type="CDD" id="cd22928">
    <property type="entry name" value="HFD_POLE3_DPB4"/>
    <property type="match status" value="1"/>
</dbReference>
<organism evidence="8 9">
    <name type="scientific">Emydomyces testavorans</name>
    <dbReference type="NCBI Taxonomy" id="2070801"/>
    <lineage>
        <taxon>Eukaryota</taxon>
        <taxon>Fungi</taxon>
        <taxon>Dikarya</taxon>
        <taxon>Ascomycota</taxon>
        <taxon>Pezizomycotina</taxon>
        <taxon>Eurotiomycetes</taxon>
        <taxon>Eurotiomycetidae</taxon>
        <taxon>Onygenales</taxon>
        <taxon>Nannizziopsiaceae</taxon>
        <taxon>Emydomyces</taxon>
    </lineage>
</organism>
<evidence type="ECO:0000256" key="2">
    <source>
        <dbReference type="ARBA" id="ARBA00022705"/>
    </source>
</evidence>
<evidence type="ECO:0000256" key="5">
    <source>
        <dbReference type="ARBA" id="ARBA00042096"/>
    </source>
</evidence>
<evidence type="ECO:0000256" key="4">
    <source>
        <dbReference type="ARBA" id="ARBA00039775"/>
    </source>
</evidence>
<dbReference type="Gene3D" id="1.10.20.10">
    <property type="entry name" value="Histone, subunit A"/>
    <property type="match status" value="1"/>
</dbReference>
<dbReference type="InterPro" id="IPR009072">
    <property type="entry name" value="Histone-fold"/>
</dbReference>
<dbReference type="GO" id="GO:0006974">
    <property type="term" value="P:DNA damage response"/>
    <property type="evidence" value="ECO:0007669"/>
    <property type="project" value="TreeGrafter"/>
</dbReference>
<dbReference type="PANTHER" id="PTHR46172:SF1">
    <property type="entry name" value="DNA POLYMERASE EPSILON SUBUNIT 3"/>
    <property type="match status" value="1"/>
</dbReference>
<keyword evidence="9" id="KW-1185">Reference proteome</keyword>
<dbReference type="PANTHER" id="PTHR46172">
    <property type="entry name" value="DNA POLYMERASE EPSILON SUBUNIT 3"/>
    <property type="match status" value="1"/>
</dbReference>
<dbReference type="GO" id="GO:0031490">
    <property type="term" value="F:chromatin DNA binding"/>
    <property type="evidence" value="ECO:0007669"/>
    <property type="project" value="TreeGrafter"/>
</dbReference>
<feature type="domain" description="Transcription factor CBF/NF-Y/archaeal histone" evidence="7">
    <location>
        <begin position="48"/>
        <end position="108"/>
    </location>
</feature>
<feature type="compositionally biased region" description="Acidic residues" evidence="6">
    <location>
        <begin position="208"/>
        <end position="251"/>
    </location>
</feature>
<keyword evidence="2" id="KW-0235">DNA replication</keyword>
<comment type="subcellular location">
    <subcellularLocation>
        <location evidence="1">Nucleus</location>
    </subcellularLocation>
</comment>
<keyword evidence="8" id="KW-0808">Transferase</keyword>
<dbReference type="GO" id="GO:0008623">
    <property type="term" value="C:CHRAC"/>
    <property type="evidence" value="ECO:0007669"/>
    <property type="project" value="TreeGrafter"/>
</dbReference>
<accession>A0AAF0DN43</accession>
<dbReference type="Pfam" id="PF00808">
    <property type="entry name" value="CBFD_NFYB_HMF"/>
    <property type="match status" value="1"/>
</dbReference>
<dbReference type="AlphaFoldDB" id="A0AAF0DN43"/>
<evidence type="ECO:0000256" key="6">
    <source>
        <dbReference type="SAM" id="MobiDB-lite"/>
    </source>
</evidence>
<feature type="compositionally biased region" description="Polar residues" evidence="6">
    <location>
        <begin position="13"/>
        <end position="25"/>
    </location>
</feature>
<evidence type="ECO:0000313" key="9">
    <source>
        <dbReference type="Proteomes" id="UP001219355"/>
    </source>
</evidence>
<dbReference type="EMBL" id="CP120631">
    <property type="protein sequence ID" value="WEW61637.1"/>
    <property type="molecule type" value="Genomic_DNA"/>
</dbReference>
<protein>
    <recommendedName>
        <fullName evidence="4">DNA polymerase epsilon subunit D</fullName>
    </recommendedName>
    <alternativeName>
        <fullName evidence="5">DNA polymerase II subunit D</fullName>
    </alternativeName>
</protein>
<feature type="compositionally biased region" description="Basic and acidic residues" evidence="6">
    <location>
        <begin position="1"/>
        <end position="11"/>
    </location>
</feature>
<feature type="compositionally biased region" description="Basic and acidic residues" evidence="6">
    <location>
        <begin position="169"/>
        <end position="207"/>
    </location>
</feature>
<dbReference type="GO" id="GO:0031507">
    <property type="term" value="P:heterochromatin formation"/>
    <property type="evidence" value="ECO:0007669"/>
    <property type="project" value="TreeGrafter"/>
</dbReference>
<proteinExistence type="predicted"/>
<dbReference type="GO" id="GO:0008622">
    <property type="term" value="C:epsilon DNA polymerase complex"/>
    <property type="evidence" value="ECO:0007669"/>
    <property type="project" value="TreeGrafter"/>
</dbReference>
<dbReference type="GO" id="GO:0046982">
    <property type="term" value="F:protein heterodimerization activity"/>
    <property type="evidence" value="ECO:0007669"/>
    <property type="project" value="InterPro"/>
</dbReference>
<name>A0AAF0DN43_9EURO</name>
<dbReference type="GO" id="GO:0016779">
    <property type="term" value="F:nucleotidyltransferase activity"/>
    <property type="evidence" value="ECO:0007669"/>
    <property type="project" value="UniProtKB-KW"/>
</dbReference>
<feature type="region of interest" description="Disordered" evidence="6">
    <location>
        <begin position="1"/>
        <end position="40"/>
    </location>
</feature>
<evidence type="ECO:0000259" key="7">
    <source>
        <dbReference type="Pfam" id="PF00808"/>
    </source>
</evidence>